<keyword evidence="5" id="KW-0653">Protein transport</keyword>
<keyword evidence="6" id="KW-0811">Translocation</keyword>
<dbReference type="Pfam" id="PF07817">
    <property type="entry name" value="GLE1"/>
    <property type="match status" value="1"/>
</dbReference>
<evidence type="ECO:0000313" key="12">
    <source>
        <dbReference type="EMBL" id="CCG84581.1"/>
    </source>
</evidence>
<keyword evidence="11" id="KW-0175">Coiled coil</keyword>
<keyword evidence="4" id="KW-0509">mRNA transport</keyword>
<comment type="similarity">
    <text evidence="2">Belongs to the GLE1 family.</text>
</comment>
<dbReference type="GO" id="GO:0031369">
    <property type="term" value="F:translation initiation factor binding"/>
    <property type="evidence" value="ECO:0007669"/>
    <property type="project" value="TreeGrafter"/>
</dbReference>
<dbReference type="Gene3D" id="1.25.40.510">
    <property type="entry name" value="GLE1-like"/>
    <property type="match status" value="1"/>
</dbReference>
<dbReference type="GO" id="GO:0015031">
    <property type="term" value="P:protein transport"/>
    <property type="evidence" value="ECO:0007669"/>
    <property type="project" value="UniProtKB-KW"/>
</dbReference>
<evidence type="ECO:0000256" key="1">
    <source>
        <dbReference type="ARBA" id="ARBA00004567"/>
    </source>
</evidence>
<dbReference type="VEuPathDB" id="FungiDB:TAPDE_005057"/>
<gene>
    <name evidence="12" type="ORF">TAPDE_005057</name>
</gene>
<keyword evidence="13" id="KW-1185">Reference proteome</keyword>
<accession>R4XJE0</accession>
<protein>
    <recommendedName>
        <fullName evidence="9">mRNA export factor GLE1</fullName>
    </recommendedName>
    <alternativeName>
        <fullName evidence="10">Nucleoporin GLE1</fullName>
    </alternativeName>
</protein>
<dbReference type="OrthoDB" id="420884at2759"/>
<dbReference type="InterPro" id="IPR038506">
    <property type="entry name" value="GLE1-like_sf"/>
</dbReference>
<evidence type="ECO:0000256" key="6">
    <source>
        <dbReference type="ARBA" id="ARBA00023010"/>
    </source>
</evidence>
<dbReference type="AlphaFoldDB" id="R4XJE0"/>
<sequence>MIFSPDGPTSLEKDEWELIEREDDENIEDEDDYVYDTDDSEDFEYPVHRSSATWEYYNKSTEYAINEAVASRSEQVRKLESLLQHGVTTRYQAQLKQTADDLEDLTNLLQAAELEQKLEDDLRNEQFQTSNDILLQGVQRTIAKAEADEEKRVAELAAAQAKAQKIASERKAAEAKAEEERIKVEAAKSQRIEAEEKAASERSAAAKEAERVKAKAVVDAEEAQRKQKDVLGTSPAEDAANWKARLEQFKVDVLSPVSESKDLKNFCHRARLKINPRIGQVTKSIEQIGQVSTGLKAIFDEASTKDPHRLALRWCLNFFCKAIVRQAEGEVMVKPSAAYPLAFLTISLMSQYPELLDLYLCRIAKKCPWTIPFVAYSKDTESGRKSLGYKRNSEGKYESSTTYLERQSGIFILWAATCSLELKSSPYNISNGWKFLARLVNSSITDEELRNVAFAMVSSFMEIAGKSLVQRYGNQGRKLLQVTALWVGPDMKGANASRLRILLEEYLTTGKIGLDYEFER</sequence>
<reference evidence="12 13" key="1">
    <citation type="journal article" date="2013" name="MBio">
        <title>Genome sequencing of the plant pathogen Taphrina deformans, the causal agent of peach leaf curl.</title>
        <authorList>
            <person name="Cisse O.H."/>
            <person name="Almeida J.M.G.C.F."/>
            <person name="Fonseca A."/>
            <person name="Kumar A.A."/>
            <person name="Salojaervi J."/>
            <person name="Overmyer K."/>
            <person name="Hauser P.M."/>
            <person name="Pagni M."/>
        </authorList>
    </citation>
    <scope>NUCLEOTIDE SEQUENCE [LARGE SCALE GENOMIC DNA]</scope>
    <source>
        <strain evidence="13">PYCC 5710 / ATCC 11124 / CBS 356.35 / IMI 108563 / JCM 9778 / NBRC 8474</strain>
    </source>
</reference>
<dbReference type="STRING" id="1097556.R4XJE0"/>
<dbReference type="InterPro" id="IPR012476">
    <property type="entry name" value="GLE1"/>
</dbReference>
<evidence type="ECO:0000256" key="8">
    <source>
        <dbReference type="ARBA" id="ARBA00023242"/>
    </source>
</evidence>
<feature type="coiled-coil region" evidence="11">
    <location>
        <begin position="144"/>
        <end position="226"/>
    </location>
</feature>
<dbReference type="GO" id="GO:0005543">
    <property type="term" value="F:phospholipid binding"/>
    <property type="evidence" value="ECO:0007669"/>
    <property type="project" value="TreeGrafter"/>
</dbReference>
<evidence type="ECO:0000256" key="11">
    <source>
        <dbReference type="SAM" id="Coils"/>
    </source>
</evidence>
<keyword evidence="3" id="KW-0813">Transport</keyword>
<dbReference type="EMBL" id="CAHR02000267">
    <property type="protein sequence ID" value="CCG84581.1"/>
    <property type="molecule type" value="Genomic_DNA"/>
</dbReference>
<comment type="subcellular location">
    <subcellularLocation>
        <location evidence="1">Nucleus</location>
        <location evidence="1">Nuclear pore complex</location>
    </subcellularLocation>
</comment>
<name>R4XJE0_TAPDE</name>
<evidence type="ECO:0000256" key="7">
    <source>
        <dbReference type="ARBA" id="ARBA00023132"/>
    </source>
</evidence>
<evidence type="ECO:0000313" key="13">
    <source>
        <dbReference type="Proteomes" id="UP000013776"/>
    </source>
</evidence>
<dbReference type="PANTHER" id="PTHR12960">
    <property type="entry name" value="GLE-1-RELATED"/>
    <property type="match status" value="1"/>
</dbReference>
<evidence type="ECO:0000256" key="2">
    <source>
        <dbReference type="ARBA" id="ARBA00011056"/>
    </source>
</evidence>
<evidence type="ECO:0000256" key="9">
    <source>
        <dbReference type="ARBA" id="ARBA00026227"/>
    </source>
</evidence>
<evidence type="ECO:0000256" key="3">
    <source>
        <dbReference type="ARBA" id="ARBA00022448"/>
    </source>
</evidence>
<dbReference type="GO" id="GO:0000822">
    <property type="term" value="F:inositol hexakisphosphate binding"/>
    <property type="evidence" value="ECO:0007669"/>
    <property type="project" value="TreeGrafter"/>
</dbReference>
<keyword evidence="7" id="KW-0906">Nuclear pore complex</keyword>
<keyword evidence="8" id="KW-0539">Nucleus</keyword>
<organism evidence="12 13">
    <name type="scientific">Taphrina deformans (strain PYCC 5710 / ATCC 11124 / CBS 356.35 / IMI 108563 / JCM 9778 / NBRC 8474)</name>
    <name type="common">Peach leaf curl fungus</name>
    <name type="synonym">Lalaria deformans</name>
    <dbReference type="NCBI Taxonomy" id="1097556"/>
    <lineage>
        <taxon>Eukaryota</taxon>
        <taxon>Fungi</taxon>
        <taxon>Dikarya</taxon>
        <taxon>Ascomycota</taxon>
        <taxon>Taphrinomycotina</taxon>
        <taxon>Taphrinomycetes</taxon>
        <taxon>Taphrinales</taxon>
        <taxon>Taphrinaceae</taxon>
        <taxon>Taphrina</taxon>
    </lineage>
</organism>
<dbReference type="Proteomes" id="UP000013776">
    <property type="component" value="Unassembled WGS sequence"/>
</dbReference>
<evidence type="ECO:0000256" key="5">
    <source>
        <dbReference type="ARBA" id="ARBA00022927"/>
    </source>
</evidence>
<dbReference type="GO" id="GO:0005737">
    <property type="term" value="C:cytoplasm"/>
    <property type="evidence" value="ECO:0007669"/>
    <property type="project" value="TreeGrafter"/>
</dbReference>
<dbReference type="GO" id="GO:0016973">
    <property type="term" value="P:poly(A)+ mRNA export from nucleus"/>
    <property type="evidence" value="ECO:0007669"/>
    <property type="project" value="InterPro"/>
</dbReference>
<evidence type="ECO:0000256" key="4">
    <source>
        <dbReference type="ARBA" id="ARBA00022816"/>
    </source>
</evidence>
<dbReference type="eggNOG" id="KOG2412">
    <property type="taxonomic scope" value="Eukaryota"/>
</dbReference>
<proteinExistence type="inferred from homology"/>
<comment type="caution">
    <text evidence="12">The sequence shown here is derived from an EMBL/GenBank/DDBJ whole genome shotgun (WGS) entry which is preliminary data.</text>
</comment>
<dbReference type="PANTHER" id="PTHR12960:SF0">
    <property type="entry name" value="MRNA EXPORT FACTOR GLE1"/>
    <property type="match status" value="1"/>
</dbReference>
<dbReference type="GO" id="GO:0044614">
    <property type="term" value="C:nuclear pore cytoplasmic filaments"/>
    <property type="evidence" value="ECO:0007669"/>
    <property type="project" value="TreeGrafter"/>
</dbReference>
<evidence type="ECO:0000256" key="10">
    <source>
        <dbReference type="ARBA" id="ARBA00029983"/>
    </source>
</evidence>